<evidence type="ECO:0000313" key="2">
    <source>
        <dbReference type="Proteomes" id="UP000290289"/>
    </source>
</evidence>
<keyword evidence="2" id="KW-1185">Reference proteome</keyword>
<comment type="caution">
    <text evidence="1">The sequence shown here is derived from an EMBL/GenBank/DDBJ whole genome shotgun (WGS) entry which is preliminary data.</text>
</comment>
<dbReference type="Proteomes" id="UP000290289">
    <property type="component" value="Unassembled WGS sequence"/>
</dbReference>
<dbReference type="AlphaFoldDB" id="A0A498KPQ5"/>
<gene>
    <name evidence="1" type="ORF">DVH24_042604</name>
</gene>
<protein>
    <submittedName>
        <fullName evidence="1">Uncharacterized protein</fullName>
    </submittedName>
</protein>
<organism evidence="1 2">
    <name type="scientific">Malus domestica</name>
    <name type="common">Apple</name>
    <name type="synonym">Pyrus malus</name>
    <dbReference type="NCBI Taxonomy" id="3750"/>
    <lineage>
        <taxon>Eukaryota</taxon>
        <taxon>Viridiplantae</taxon>
        <taxon>Streptophyta</taxon>
        <taxon>Embryophyta</taxon>
        <taxon>Tracheophyta</taxon>
        <taxon>Spermatophyta</taxon>
        <taxon>Magnoliopsida</taxon>
        <taxon>eudicotyledons</taxon>
        <taxon>Gunneridae</taxon>
        <taxon>Pentapetalae</taxon>
        <taxon>rosids</taxon>
        <taxon>fabids</taxon>
        <taxon>Rosales</taxon>
        <taxon>Rosaceae</taxon>
        <taxon>Amygdaloideae</taxon>
        <taxon>Maleae</taxon>
        <taxon>Malus</taxon>
    </lineage>
</organism>
<dbReference type="EMBL" id="RDQH01000324">
    <property type="protein sequence ID" value="RXI09506.1"/>
    <property type="molecule type" value="Genomic_DNA"/>
</dbReference>
<name>A0A498KPQ5_MALDO</name>
<reference evidence="1 2" key="1">
    <citation type="submission" date="2018-10" db="EMBL/GenBank/DDBJ databases">
        <title>A high-quality apple genome assembly.</title>
        <authorList>
            <person name="Hu J."/>
        </authorList>
    </citation>
    <scope>NUCLEOTIDE SEQUENCE [LARGE SCALE GENOMIC DNA]</scope>
    <source>
        <strain evidence="2">cv. HFTH1</strain>
        <tissue evidence="1">Young leaf</tissue>
    </source>
</reference>
<sequence length="146" mass="16521">MCSDGEQLKLGQRELLERQKGCLILFSLIQDPPLLFNAVAELEFTWFKGLDSPTALTAHDFLLWKDVDDIMRVPCFAGNSWSQFEKNVNSSASLLLELMPTKPKMRISPISSSLMKEIPLNEALLMFNSDLDASKCEARARERVEV</sequence>
<proteinExistence type="predicted"/>
<accession>A0A498KPQ5</accession>
<evidence type="ECO:0000313" key="1">
    <source>
        <dbReference type="EMBL" id="RXI09506.1"/>
    </source>
</evidence>